<accession>A0A0S4JSK2</accession>
<feature type="chain" id="PRO_5006622636" evidence="1">
    <location>
        <begin position="26"/>
        <end position="886"/>
    </location>
</feature>
<organism evidence="2 3">
    <name type="scientific">Bodo saltans</name>
    <name type="common">Flagellated protozoan</name>
    <dbReference type="NCBI Taxonomy" id="75058"/>
    <lineage>
        <taxon>Eukaryota</taxon>
        <taxon>Discoba</taxon>
        <taxon>Euglenozoa</taxon>
        <taxon>Kinetoplastea</taxon>
        <taxon>Metakinetoplastina</taxon>
        <taxon>Eubodonida</taxon>
        <taxon>Bodonidae</taxon>
        <taxon>Bodo</taxon>
    </lineage>
</organism>
<evidence type="ECO:0000313" key="2">
    <source>
        <dbReference type="EMBL" id="CUG92072.1"/>
    </source>
</evidence>
<feature type="signal peptide" evidence="1">
    <location>
        <begin position="1"/>
        <end position="25"/>
    </location>
</feature>
<gene>
    <name evidence="2" type="ORF">BSAL_35425</name>
</gene>
<dbReference type="VEuPathDB" id="TriTrypDB:BSAL_35425"/>
<dbReference type="SUPFAM" id="SSF63825">
    <property type="entry name" value="YWTD domain"/>
    <property type="match status" value="1"/>
</dbReference>
<name>A0A0S4JSK2_BODSA</name>
<dbReference type="Proteomes" id="UP000051952">
    <property type="component" value="Unassembled WGS sequence"/>
</dbReference>
<evidence type="ECO:0000313" key="3">
    <source>
        <dbReference type="Proteomes" id="UP000051952"/>
    </source>
</evidence>
<dbReference type="SUPFAM" id="SSF63829">
    <property type="entry name" value="Calcium-dependent phosphotriesterase"/>
    <property type="match status" value="1"/>
</dbReference>
<keyword evidence="1" id="KW-0732">Signal</keyword>
<dbReference type="PANTHER" id="PTHR46388:SF2">
    <property type="entry name" value="NHL REPEAT-CONTAINING PROTEIN 2"/>
    <property type="match status" value="1"/>
</dbReference>
<dbReference type="PANTHER" id="PTHR46388">
    <property type="entry name" value="NHL REPEAT-CONTAINING PROTEIN 2"/>
    <property type="match status" value="1"/>
</dbReference>
<keyword evidence="3" id="KW-1185">Reference proteome</keyword>
<protein>
    <submittedName>
        <fullName evidence="2">Membrane-associated protein, putative</fullName>
    </submittedName>
</protein>
<sequence>MRIRMAFPRMCGFLLVLLLLQQLLCCPPVAVGRITSPLPQQRRFSTTTFYKDDYNTSGITDVYVHPTTRDVFACSCDYHVIVRISAGDLGTTHLSSTVVAGQRGNSRFANGSFADGVGTSARFNCPFGITGDGADMLYVSDQKNYRIRSTNMSRDVFNVSTLAGSGTSGNADGDGAIAMFTNLHGVALNANHTVLYVADYNTIRRVNLSLSFVSTVSTVGRVSYPVFIALTFDDQFLYVSASGGSNIVVLNLTSGIVSQVTNATTSQWLTDSPYGNAETFSEQTAGINQPTGVLLTPDYTTLIVSDERMNAIRCVKLATSTDQNAMPIITIAGNGTAGYIDASPNETSPGFSTSFMAEPSTPMFSSPKGMAWWQVTNSSWTFLVADYDNNAIRAVTLDNDMFDPFPPSTLYTGADVVYETESTGSLSSLYWSTESGTLYAVENFTQVVMVMEMDGTSSSFLSSTVIAGSNASRFANVTNAVFTRIVAMTGVGDDYLYVADGASVRCVNLTTETFNVTHIDMFSSALAAIAVSSSLPSMLFVATAYSISSASLSQPTNINFTAVHNALSGRIISAMYLSAPSSSITTASLFVAYSNTIDCLEVSLSTTSTVVTRIRTIAGNSSSTQQEGFGMNVDIPSAITDLVVIGDVYGWPCLYVKTFDASINEVEIHEIRLFDQYVRTLHVFVRTESELSGMTYYSNRTDFGILMSLGSESTHYKTSFISLGRKSVTPTLSDSPFSSTATTSRTSISPTASQSLVTYSNTNGSRSLSASLSSLLTLTESSSCAQMLEVNVRPTACTEQMVMTADCVTFVVISTTHSGTSATSNASSNNNAVRSITIILLAHQLPQRLTDPQSSTVSIPVEIPLGWALRSTMDSMTYITTNDTAP</sequence>
<dbReference type="Gene3D" id="2.120.10.30">
    <property type="entry name" value="TolB, C-terminal domain"/>
    <property type="match status" value="2"/>
</dbReference>
<reference evidence="3" key="1">
    <citation type="submission" date="2015-09" db="EMBL/GenBank/DDBJ databases">
        <authorList>
            <consortium name="Pathogen Informatics"/>
        </authorList>
    </citation>
    <scope>NUCLEOTIDE SEQUENCE [LARGE SCALE GENOMIC DNA]</scope>
    <source>
        <strain evidence="3">Lake Konstanz</strain>
    </source>
</reference>
<dbReference type="OrthoDB" id="273823at2759"/>
<dbReference type="InterPro" id="IPR011042">
    <property type="entry name" value="6-blade_b-propeller_TolB-like"/>
</dbReference>
<evidence type="ECO:0000256" key="1">
    <source>
        <dbReference type="SAM" id="SignalP"/>
    </source>
</evidence>
<dbReference type="AlphaFoldDB" id="A0A0S4JSK2"/>
<proteinExistence type="predicted"/>
<dbReference type="EMBL" id="CYKH01002000">
    <property type="protein sequence ID" value="CUG92072.1"/>
    <property type="molecule type" value="Genomic_DNA"/>
</dbReference>